<evidence type="ECO:0000256" key="1">
    <source>
        <dbReference type="ARBA" id="ARBA00004651"/>
    </source>
</evidence>
<keyword evidence="2" id="KW-1003">Cell membrane</keyword>
<keyword evidence="10" id="KW-1185">Reference proteome</keyword>
<feature type="transmembrane region" description="Helical" evidence="7">
    <location>
        <begin position="383"/>
        <end position="403"/>
    </location>
</feature>
<feature type="transmembrane region" description="Helical" evidence="7">
    <location>
        <begin position="247"/>
        <end position="267"/>
    </location>
</feature>
<feature type="transmembrane region" description="Helical" evidence="7">
    <location>
        <begin position="468"/>
        <end position="486"/>
    </location>
</feature>
<evidence type="ECO:0000313" key="10">
    <source>
        <dbReference type="Proteomes" id="UP001501020"/>
    </source>
</evidence>
<keyword evidence="4 7" id="KW-1133">Transmembrane helix</keyword>
<comment type="caution">
    <text evidence="9">The sequence shown here is derived from an EMBL/GenBank/DDBJ whole genome shotgun (WGS) entry which is preliminary data.</text>
</comment>
<dbReference type="InterPro" id="IPR050250">
    <property type="entry name" value="Macrolide_Exporter_MacB"/>
</dbReference>
<name>A0ABN2Y540_9ACTN</name>
<accession>A0ABN2Y540</accession>
<dbReference type="Proteomes" id="UP001501020">
    <property type="component" value="Unassembled WGS sequence"/>
</dbReference>
<organism evidence="9 10">
    <name type="scientific">Actinomadura napierensis</name>
    <dbReference type="NCBI Taxonomy" id="267854"/>
    <lineage>
        <taxon>Bacteria</taxon>
        <taxon>Bacillati</taxon>
        <taxon>Actinomycetota</taxon>
        <taxon>Actinomycetes</taxon>
        <taxon>Streptosporangiales</taxon>
        <taxon>Thermomonosporaceae</taxon>
        <taxon>Actinomadura</taxon>
    </lineage>
</organism>
<feature type="domain" description="ABC3 transporter permease C-terminal" evidence="8">
    <location>
        <begin position="697"/>
        <end position="812"/>
    </location>
</feature>
<sequence length="823" mass="84344">MLRLALATLRTRWVSFLGAFVALVLGSGVIATMALTMAATLGTPFPGPQRFADAPVVVLPHDGVRFAGDDPGEEHVLDRPAGVSPDLVAKIAATGRAVADRTFPVGMPGGPSDQVGHPWSAAGLTPYRLVAGRAPQGAGEVVVGGGAKASVGRTVPVTTLDGVSRATIVGVTGKVWFEHAVFFSDGEAARISPRVDAVAAYGPAGRVRDAVGKAAQVLTGDERGRADPDTSGGRDGLLNAQGMAGTATAIVVSVAIFLVVVTFAFVVDQRRRELALLRTVGATPDQVRKLVLAEAALVGVAASVTGCVLGTLAVPALADWMAGQGVAPEWFSIGVNPVALVIAFLLGLASAVAGAAAVSLRAGRVRPTEALREAAVDRGGMTVVRWLLGLALLAGGVATSWVITTRYPIYAGNLRKYAAVPLLLVGGFALFAPVVMGPITRLATRPMARLGAGAMVVRENLLGARRRTAATVTPVVVAIGLSASVLSAQASADDARVAEARQQTRAQYVVVPTGIGELNRRTADAVRAVPGIDVATMTPTRAYLSTPQGRFVDTLSLDAVEPAAMASMERLRLDGGSVTGLGDDFLVLNRRLARSDDLDVGSRMRVTLPDGGTAAVRIAAVTKDGIGGDTGFLSAAHAAGGLPSRIEVRARPGTDPAAVVKGLRDATRGQPAAVVPVSALKGAVDAQQRQHRSAAYSILAIALVYSCVAIANVLMMAAAGRRREIAALHMAGATRVQTLRFIAAESLMVVLIGLVLSAAAAAAVLAGQWAALDTLVGGTDLHVPWQAIIEITGLCAAIAVAAAVLPAWQALRGRVVELAGLRD</sequence>
<dbReference type="RefSeq" id="WP_344261008.1">
    <property type="nucleotide sequence ID" value="NZ_BAAAMR010000003.1"/>
</dbReference>
<dbReference type="PANTHER" id="PTHR30572:SF4">
    <property type="entry name" value="ABC TRANSPORTER PERMEASE YTRF"/>
    <property type="match status" value="1"/>
</dbReference>
<comment type="subcellular location">
    <subcellularLocation>
        <location evidence="1">Cell membrane</location>
        <topology evidence="1">Multi-pass membrane protein</topology>
    </subcellularLocation>
</comment>
<feature type="transmembrane region" description="Helical" evidence="7">
    <location>
        <begin position="418"/>
        <end position="439"/>
    </location>
</feature>
<proteinExistence type="inferred from homology"/>
<gene>
    <name evidence="9" type="ORF">GCM10009727_05530</name>
</gene>
<reference evidence="9 10" key="1">
    <citation type="journal article" date="2019" name="Int. J. Syst. Evol. Microbiol.">
        <title>The Global Catalogue of Microorganisms (GCM) 10K type strain sequencing project: providing services to taxonomists for standard genome sequencing and annotation.</title>
        <authorList>
            <consortium name="The Broad Institute Genomics Platform"/>
            <consortium name="The Broad Institute Genome Sequencing Center for Infectious Disease"/>
            <person name="Wu L."/>
            <person name="Ma J."/>
        </authorList>
    </citation>
    <scope>NUCLEOTIDE SEQUENCE [LARGE SCALE GENOMIC DNA]</scope>
    <source>
        <strain evidence="9 10">JCM 13850</strain>
    </source>
</reference>
<evidence type="ECO:0000256" key="4">
    <source>
        <dbReference type="ARBA" id="ARBA00022989"/>
    </source>
</evidence>
<evidence type="ECO:0000313" key="9">
    <source>
        <dbReference type="EMBL" id="GAA2120657.1"/>
    </source>
</evidence>
<dbReference type="EMBL" id="BAAAMR010000003">
    <property type="protein sequence ID" value="GAA2120657.1"/>
    <property type="molecule type" value="Genomic_DNA"/>
</dbReference>
<feature type="transmembrane region" description="Helical" evidence="7">
    <location>
        <begin position="694"/>
        <end position="720"/>
    </location>
</feature>
<feature type="transmembrane region" description="Helical" evidence="7">
    <location>
        <begin position="295"/>
        <end position="318"/>
    </location>
</feature>
<evidence type="ECO:0000259" key="8">
    <source>
        <dbReference type="Pfam" id="PF02687"/>
    </source>
</evidence>
<feature type="transmembrane region" description="Helical" evidence="7">
    <location>
        <begin position="741"/>
        <end position="765"/>
    </location>
</feature>
<protein>
    <submittedName>
        <fullName evidence="9">ABC transporter permease</fullName>
    </submittedName>
</protein>
<evidence type="ECO:0000256" key="7">
    <source>
        <dbReference type="SAM" id="Phobius"/>
    </source>
</evidence>
<evidence type="ECO:0000256" key="2">
    <source>
        <dbReference type="ARBA" id="ARBA00022475"/>
    </source>
</evidence>
<evidence type="ECO:0000256" key="3">
    <source>
        <dbReference type="ARBA" id="ARBA00022692"/>
    </source>
</evidence>
<evidence type="ECO:0000256" key="6">
    <source>
        <dbReference type="ARBA" id="ARBA00038076"/>
    </source>
</evidence>
<evidence type="ECO:0000256" key="5">
    <source>
        <dbReference type="ARBA" id="ARBA00023136"/>
    </source>
</evidence>
<comment type="similarity">
    <text evidence="6">Belongs to the ABC-4 integral membrane protein family.</text>
</comment>
<dbReference type="PANTHER" id="PTHR30572">
    <property type="entry name" value="MEMBRANE COMPONENT OF TRANSPORTER-RELATED"/>
    <property type="match status" value="1"/>
</dbReference>
<feature type="transmembrane region" description="Helical" evidence="7">
    <location>
        <begin position="785"/>
        <end position="808"/>
    </location>
</feature>
<feature type="transmembrane region" description="Helical" evidence="7">
    <location>
        <begin position="338"/>
        <end position="362"/>
    </location>
</feature>
<feature type="domain" description="ABC3 transporter permease C-terminal" evidence="8">
    <location>
        <begin position="247"/>
        <end position="364"/>
    </location>
</feature>
<dbReference type="InterPro" id="IPR003838">
    <property type="entry name" value="ABC3_permease_C"/>
</dbReference>
<keyword evidence="5 7" id="KW-0472">Membrane</keyword>
<keyword evidence="3 7" id="KW-0812">Transmembrane</keyword>
<dbReference type="Pfam" id="PF02687">
    <property type="entry name" value="FtsX"/>
    <property type="match status" value="2"/>
</dbReference>